<gene>
    <name evidence="1" type="ORF">SAMN04489717_3669</name>
</gene>
<dbReference type="RefSeq" id="WP_092654836.1">
    <property type="nucleotide sequence ID" value="NZ_LT629732.1"/>
</dbReference>
<proteinExistence type="predicted"/>
<evidence type="ECO:0000313" key="2">
    <source>
        <dbReference type="Proteomes" id="UP000198983"/>
    </source>
</evidence>
<evidence type="ECO:0000313" key="1">
    <source>
        <dbReference type="EMBL" id="SDS72930.1"/>
    </source>
</evidence>
<keyword evidence="2" id="KW-1185">Reference proteome</keyword>
<dbReference type="STRING" id="117157.SAMN04489717_3669"/>
<dbReference type="OrthoDB" id="1550983at2"/>
<organism evidence="1 2">
    <name type="scientific">Actinopolymorpha singaporensis</name>
    <dbReference type="NCBI Taxonomy" id="117157"/>
    <lineage>
        <taxon>Bacteria</taxon>
        <taxon>Bacillati</taxon>
        <taxon>Actinomycetota</taxon>
        <taxon>Actinomycetes</taxon>
        <taxon>Propionibacteriales</taxon>
        <taxon>Actinopolymorphaceae</taxon>
        <taxon>Actinopolymorpha</taxon>
    </lineage>
</organism>
<sequence length="116" mass="13072">MTTKLNDRAFDFAKQLVKDGKYVIDDKDAWSEHRPSTAQENAFLEEHGFSAYGKWYLGIDDDAPADTKAHYKFPYGDFTKIHRCGVISAETRAAQRKYDDIESAAAHLHGMLDGTA</sequence>
<protein>
    <submittedName>
        <fullName evidence="1">Uncharacterized protein</fullName>
    </submittedName>
</protein>
<dbReference type="Proteomes" id="UP000198983">
    <property type="component" value="Chromosome I"/>
</dbReference>
<dbReference type="AlphaFoldDB" id="A0A1H1UKT9"/>
<name>A0A1H1UKT9_9ACTN</name>
<accession>A0A1H1UKT9</accession>
<reference evidence="1 2" key="1">
    <citation type="submission" date="2016-10" db="EMBL/GenBank/DDBJ databases">
        <authorList>
            <person name="de Groot N.N."/>
        </authorList>
    </citation>
    <scope>NUCLEOTIDE SEQUENCE [LARGE SCALE GENOMIC DNA]</scope>
    <source>
        <strain evidence="1 2">DSM 22024</strain>
    </source>
</reference>
<dbReference type="EMBL" id="LT629732">
    <property type="protein sequence ID" value="SDS72930.1"/>
    <property type="molecule type" value="Genomic_DNA"/>
</dbReference>